<feature type="compositionally biased region" description="Basic and acidic residues" evidence="1">
    <location>
        <begin position="45"/>
        <end position="58"/>
    </location>
</feature>
<keyword evidence="3" id="KW-1185">Reference proteome</keyword>
<dbReference type="AlphaFoldDB" id="A0A091DG07"/>
<reference evidence="2 3" key="1">
    <citation type="submission" date="2013-11" db="EMBL/GenBank/DDBJ databases">
        <title>The Damaraland mole rat (Fukomys damarensis) genome and evolution of African mole rats.</title>
        <authorList>
            <person name="Gladyshev V.N."/>
            <person name="Fang X."/>
        </authorList>
    </citation>
    <scope>NUCLEOTIDE SEQUENCE [LARGE SCALE GENOMIC DNA]</scope>
    <source>
        <tissue evidence="2">Liver</tissue>
    </source>
</reference>
<evidence type="ECO:0000313" key="2">
    <source>
        <dbReference type="EMBL" id="KFO29448.1"/>
    </source>
</evidence>
<evidence type="ECO:0000256" key="1">
    <source>
        <dbReference type="SAM" id="MobiDB-lite"/>
    </source>
</evidence>
<protein>
    <submittedName>
        <fullName evidence="2">Uncharacterized protein</fullName>
    </submittedName>
</protein>
<sequence length="102" mass="11010">MHLDSQTLCMPLPGVTMTTPIHVVVVQPGARGNLQGDVDATIIHEGRNRGRRREEPRPPQDLGVTRSIPARAQDSDMTEPVGRQMGPAWAFVNGMVTAGGDK</sequence>
<accession>A0A091DG07</accession>
<proteinExistence type="predicted"/>
<organism evidence="2 3">
    <name type="scientific">Fukomys damarensis</name>
    <name type="common">Damaraland mole rat</name>
    <name type="synonym">Cryptomys damarensis</name>
    <dbReference type="NCBI Taxonomy" id="885580"/>
    <lineage>
        <taxon>Eukaryota</taxon>
        <taxon>Metazoa</taxon>
        <taxon>Chordata</taxon>
        <taxon>Craniata</taxon>
        <taxon>Vertebrata</taxon>
        <taxon>Euteleostomi</taxon>
        <taxon>Mammalia</taxon>
        <taxon>Eutheria</taxon>
        <taxon>Euarchontoglires</taxon>
        <taxon>Glires</taxon>
        <taxon>Rodentia</taxon>
        <taxon>Hystricomorpha</taxon>
        <taxon>Bathyergidae</taxon>
        <taxon>Fukomys</taxon>
    </lineage>
</organism>
<evidence type="ECO:0000313" key="3">
    <source>
        <dbReference type="Proteomes" id="UP000028990"/>
    </source>
</evidence>
<gene>
    <name evidence="2" type="ORF">H920_09055</name>
</gene>
<feature type="region of interest" description="Disordered" evidence="1">
    <location>
        <begin position="45"/>
        <end position="85"/>
    </location>
</feature>
<dbReference type="Proteomes" id="UP000028990">
    <property type="component" value="Unassembled WGS sequence"/>
</dbReference>
<dbReference type="EMBL" id="KN122588">
    <property type="protein sequence ID" value="KFO29448.1"/>
    <property type="molecule type" value="Genomic_DNA"/>
</dbReference>
<name>A0A091DG07_FUKDA</name>